<dbReference type="Pfam" id="PF03116">
    <property type="entry name" value="NQR2_RnfD_RnfE"/>
    <property type="match status" value="1"/>
</dbReference>
<evidence type="ECO:0000256" key="8">
    <source>
        <dbReference type="ARBA" id="ARBA00022989"/>
    </source>
</evidence>
<keyword evidence="8 10" id="KW-1133">Transmembrane helix</keyword>
<feature type="transmembrane region" description="Helical" evidence="10">
    <location>
        <begin position="46"/>
        <end position="63"/>
    </location>
</feature>
<evidence type="ECO:0000256" key="10">
    <source>
        <dbReference type="HAMAP-Rule" id="MF_00462"/>
    </source>
</evidence>
<dbReference type="AlphaFoldDB" id="A0A410P6K8"/>
<comment type="cofactor">
    <cofactor evidence="10">
        <name>FMN</name>
        <dbReference type="ChEBI" id="CHEBI:58210"/>
    </cofactor>
</comment>
<reference evidence="11 12" key="1">
    <citation type="submission" date="2017-01" db="EMBL/GenBank/DDBJ databases">
        <title>First insights into the biology of 'candidatus Vampirococcus archaeovorus'.</title>
        <authorList>
            <person name="Kizina J."/>
            <person name="Jordan S."/>
            <person name="Stueber K."/>
            <person name="Reinhardt R."/>
            <person name="Harder J."/>
        </authorList>
    </citation>
    <scope>NUCLEOTIDE SEQUENCE [LARGE SCALE GENOMIC DNA]</scope>
    <source>
        <strain evidence="11 12">LiM</strain>
    </source>
</reference>
<evidence type="ECO:0000256" key="9">
    <source>
        <dbReference type="ARBA" id="ARBA00023136"/>
    </source>
</evidence>
<evidence type="ECO:0000313" key="11">
    <source>
        <dbReference type="EMBL" id="QAT17584.1"/>
    </source>
</evidence>
<protein>
    <recommendedName>
        <fullName evidence="10">Ion-translocating oxidoreductase complex subunit D</fullName>
        <ecNumber evidence="10">7.-.-.-</ecNumber>
    </recommendedName>
    <alternativeName>
        <fullName evidence="10">Rnf electron transport complex subunit D</fullName>
    </alternativeName>
</protein>
<keyword evidence="6 10" id="KW-1278">Translocase</keyword>
<organism evidence="11 12">
    <name type="scientific">Velamenicoccus archaeovorus</name>
    <dbReference type="NCBI Taxonomy" id="1930593"/>
    <lineage>
        <taxon>Bacteria</taxon>
        <taxon>Pseudomonadati</taxon>
        <taxon>Candidatus Omnitrophota</taxon>
        <taxon>Candidatus Velamenicoccus</taxon>
    </lineage>
</organism>
<evidence type="ECO:0000256" key="6">
    <source>
        <dbReference type="ARBA" id="ARBA00022967"/>
    </source>
</evidence>
<name>A0A410P6K8_VELA1</name>
<dbReference type="KEGG" id="vai:BU251_07560"/>
<evidence type="ECO:0000256" key="2">
    <source>
        <dbReference type="ARBA" id="ARBA00022553"/>
    </source>
</evidence>
<proteinExistence type="inferred from homology"/>
<keyword evidence="7 10" id="KW-0249">Electron transport</keyword>
<evidence type="ECO:0000256" key="3">
    <source>
        <dbReference type="ARBA" id="ARBA00022630"/>
    </source>
</evidence>
<dbReference type="PANTHER" id="PTHR30578:SF0">
    <property type="entry name" value="ION-TRANSLOCATING OXIDOREDUCTASE COMPLEX SUBUNIT D"/>
    <property type="match status" value="1"/>
</dbReference>
<evidence type="ECO:0000256" key="4">
    <source>
        <dbReference type="ARBA" id="ARBA00022643"/>
    </source>
</evidence>
<evidence type="ECO:0000256" key="5">
    <source>
        <dbReference type="ARBA" id="ARBA00022692"/>
    </source>
</evidence>
<dbReference type="NCBIfam" id="TIGR01946">
    <property type="entry name" value="rnfD"/>
    <property type="match status" value="1"/>
</dbReference>
<gene>
    <name evidence="10" type="primary">rnfD</name>
    <name evidence="11" type="ORF">BU251_07560</name>
</gene>
<keyword evidence="5 10" id="KW-0812">Transmembrane</keyword>
<dbReference type="PANTHER" id="PTHR30578">
    <property type="entry name" value="ELECTRON TRANSPORT COMPLEX PROTEIN RNFD"/>
    <property type="match status" value="1"/>
</dbReference>
<evidence type="ECO:0000313" key="12">
    <source>
        <dbReference type="Proteomes" id="UP000287243"/>
    </source>
</evidence>
<comment type="similarity">
    <text evidence="10">Belongs to the NqrB/RnfD family.</text>
</comment>
<dbReference type="HAMAP" id="MF_00462">
    <property type="entry name" value="RsxD_RnfD"/>
    <property type="match status" value="1"/>
</dbReference>
<feature type="modified residue" description="FMN phosphoryl threonine" evidence="10">
    <location>
        <position position="155"/>
    </location>
</feature>
<comment type="subcellular location">
    <subcellularLocation>
        <location evidence="10">Cell membrane</location>
        <topology evidence="10">Multi-pass membrane protein</topology>
    </subcellularLocation>
</comment>
<dbReference type="InterPro" id="IPR011303">
    <property type="entry name" value="RnfD_bac"/>
</dbReference>
<keyword evidence="10" id="KW-1003">Cell membrane</keyword>
<keyword evidence="4 10" id="KW-0288">FMN</keyword>
<evidence type="ECO:0000256" key="7">
    <source>
        <dbReference type="ARBA" id="ARBA00022982"/>
    </source>
</evidence>
<keyword evidence="9 10" id="KW-0472">Membrane</keyword>
<feature type="transmembrane region" description="Helical" evidence="10">
    <location>
        <begin position="239"/>
        <end position="256"/>
    </location>
</feature>
<dbReference type="RefSeq" id="WP_128700470.1">
    <property type="nucleotide sequence ID" value="NZ_CP019384.1"/>
</dbReference>
<sequence length="319" mass="34013">MADKFFVAHAPHMRKNESIAGIMWRVNLALIPSGLVALFIFGPSALWVVLSSVLAAAGTEALIQKARGQKVTVCDGSAFMTGLLLAYNLPAHCPLWVAAVGSIFAIAIAKQAFGGLGRNIFNPALAGRAFLMAAWPKYMTTFTKPFVYDAVTQATPLSLIKEGKASGVVDLGLSYWDLLIGNRGGALGEVCILALLLGGVYLLYKGIISWHTPVSYVATVAVFMWAFGSPDGFGRGDALFQVLSGGLVLGAFFMATDYVTSPVTKKGQVIFGVCCGLLTGVIRRWGGYPEGVCYSILIMNAAAPLIDRFVQKRRYGASR</sequence>
<dbReference type="OrthoDB" id="9776359at2"/>
<evidence type="ECO:0000256" key="1">
    <source>
        <dbReference type="ARBA" id="ARBA00022448"/>
    </source>
</evidence>
<keyword evidence="2 10" id="KW-0597">Phosphoprotein</keyword>
<comment type="function">
    <text evidence="10">Part of a membrane-bound complex that couples electron transfer with translocation of ions across the membrane.</text>
</comment>
<comment type="subunit">
    <text evidence="10">The complex is composed of six subunits: RnfA, RnfB, RnfC, RnfD, RnfE and RnfG.</text>
</comment>
<feature type="transmembrane region" description="Helical" evidence="10">
    <location>
        <begin position="184"/>
        <end position="203"/>
    </location>
</feature>
<comment type="caution">
    <text evidence="10">Lacks conserved residue(s) required for the propagation of feature annotation.</text>
</comment>
<dbReference type="EC" id="7.-.-.-" evidence="10"/>
<dbReference type="InterPro" id="IPR004338">
    <property type="entry name" value="NqrB/RnfD"/>
</dbReference>
<keyword evidence="1 10" id="KW-0813">Transport</keyword>
<dbReference type="Proteomes" id="UP000287243">
    <property type="component" value="Chromosome"/>
</dbReference>
<feature type="transmembrane region" description="Helical" evidence="10">
    <location>
        <begin position="95"/>
        <end position="113"/>
    </location>
</feature>
<keyword evidence="12" id="KW-1185">Reference proteome</keyword>
<dbReference type="EMBL" id="CP019384">
    <property type="protein sequence ID" value="QAT17584.1"/>
    <property type="molecule type" value="Genomic_DNA"/>
</dbReference>
<feature type="transmembrane region" description="Helical" evidence="10">
    <location>
        <begin position="22"/>
        <end position="40"/>
    </location>
</feature>
<accession>A0A410P6K8</accession>
<keyword evidence="3 10" id="KW-0285">Flavoprotein</keyword>
<dbReference type="GO" id="GO:0005886">
    <property type="term" value="C:plasma membrane"/>
    <property type="evidence" value="ECO:0007669"/>
    <property type="project" value="UniProtKB-SubCell"/>
</dbReference>
<dbReference type="GO" id="GO:0022900">
    <property type="term" value="P:electron transport chain"/>
    <property type="evidence" value="ECO:0007669"/>
    <property type="project" value="UniProtKB-UniRule"/>
</dbReference>
<dbReference type="GO" id="GO:0055085">
    <property type="term" value="P:transmembrane transport"/>
    <property type="evidence" value="ECO:0007669"/>
    <property type="project" value="InterPro"/>
</dbReference>
<feature type="transmembrane region" description="Helical" evidence="10">
    <location>
        <begin position="210"/>
        <end position="227"/>
    </location>
</feature>